<dbReference type="EMBL" id="JABAIK010000014">
    <property type="protein sequence ID" value="NLS14005.1"/>
    <property type="molecule type" value="Genomic_DNA"/>
</dbReference>
<evidence type="ECO:0000256" key="1">
    <source>
        <dbReference type="ARBA" id="ARBA00004429"/>
    </source>
</evidence>
<feature type="transmembrane region" description="Helical" evidence="9">
    <location>
        <begin position="238"/>
        <end position="264"/>
    </location>
</feature>
<protein>
    <recommendedName>
        <fullName evidence="2">Multidrug resistance protein NorM</fullName>
    </recommendedName>
    <alternativeName>
        <fullName evidence="8">Na(+)/drug antiporter</fullName>
    </alternativeName>
</protein>
<comment type="subcellular location">
    <subcellularLocation>
        <location evidence="1">Cell inner membrane</location>
        <topology evidence="1">Multi-pass membrane protein</topology>
    </subcellularLocation>
</comment>
<proteinExistence type="predicted"/>
<dbReference type="RefSeq" id="WP_168837101.1">
    <property type="nucleotide sequence ID" value="NZ_JABAIK010000014.1"/>
</dbReference>
<keyword evidence="6 9" id="KW-1133">Transmembrane helix</keyword>
<evidence type="ECO:0000256" key="6">
    <source>
        <dbReference type="ARBA" id="ARBA00022989"/>
    </source>
</evidence>
<feature type="transmembrane region" description="Helical" evidence="9">
    <location>
        <begin position="21"/>
        <end position="42"/>
    </location>
</feature>
<keyword evidence="4" id="KW-1003">Cell membrane</keyword>
<feature type="transmembrane region" description="Helical" evidence="9">
    <location>
        <begin position="48"/>
        <end position="73"/>
    </location>
</feature>
<feature type="transmembrane region" description="Helical" evidence="9">
    <location>
        <begin position="94"/>
        <end position="116"/>
    </location>
</feature>
<evidence type="ECO:0000256" key="2">
    <source>
        <dbReference type="ARBA" id="ARBA00013489"/>
    </source>
</evidence>
<feature type="transmembrane region" description="Helical" evidence="9">
    <location>
        <begin position="284"/>
        <end position="301"/>
    </location>
</feature>
<evidence type="ECO:0000256" key="8">
    <source>
        <dbReference type="ARBA" id="ARBA00030855"/>
    </source>
</evidence>
<dbReference type="Pfam" id="PF01554">
    <property type="entry name" value="MatE"/>
    <property type="match status" value="2"/>
</dbReference>
<dbReference type="InterPro" id="IPR048279">
    <property type="entry name" value="MdtK-like"/>
</dbReference>
<dbReference type="NCBIfam" id="TIGR00797">
    <property type="entry name" value="matE"/>
    <property type="match status" value="1"/>
</dbReference>
<feature type="transmembrane region" description="Helical" evidence="9">
    <location>
        <begin position="193"/>
        <end position="217"/>
    </location>
</feature>
<feature type="transmembrane region" description="Helical" evidence="9">
    <location>
        <begin position="413"/>
        <end position="435"/>
    </location>
</feature>
<dbReference type="InterPro" id="IPR002528">
    <property type="entry name" value="MATE_fam"/>
</dbReference>
<evidence type="ECO:0000256" key="5">
    <source>
        <dbReference type="ARBA" id="ARBA00022692"/>
    </source>
</evidence>
<dbReference type="GO" id="GO:0042910">
    <property type="term" value="F:xenobiotic transmembrane transporter activity"/>
    <property type="evidence" value="ECO:0007669"/>
    <property type="project" value="InterPro"/>
</dbReference>
<dbReference type="Proteomes" id="UP000535589">
    <property type="component" value="Unassembled WGS sequence"/>
</dbReference>
<evidence type="ECO:0000256" key="7">
    <source>
        <dbReference type="ARBA" id="ARBA00023136"/>
    </source>
</evidence>
<dbReference type="GO" id="GO:0005886">
    <property type="term" value="C:plasma membrane"/>
    <property type="evidence" value="ECO:0007669"/>
    <property type="project" value="UniProtKB-SubCell"/>
</dbReference>
<reference evidence="10 11" key="1">
    <citation type="submission" date="2020-04" db="EMBL/GenBank/DDBJ databases">
        <title>Vibrio sp. SM6, a novel species isolated from seawater.</title>
        <authorList>
            <person name="Wang X."/>
        </authorList>
    </citation>
    <scope>NUCLEOTIDE SEQUENCE [LARGE SCALE GENOMIC DNA]</scope>
    <source>
        <strain evidence="10 11">SM6</strain>
    </source>
</reference>
<dbReference type="PANTHER" id="PTHR43549:SF3">
    <property type="entry name" value="MULTIDRUG RESISTANCE PROTEIN YPNP-RELATED"/>
    <property type="match status" value="1"/>
</dbReference>
<organism evidence="10 11">
    <name type="scientific">Vibrio agarilyticus</name>
    <dbReference type="NCBI Taxonomy" id="2726741"/>
    <lineage>
        <taxon>Bacteria</taxon>
        <taxon>Pseudomonadati</taxon>
        <taxon>Pseudomonadota</taxon>
        <taxon>Gammaproteobacteria</taxon>
        <taxon>Vibrionales</taxon>
        <taxon>Vibrionaceae</taxon>
        <taxon>Vibrio</taxon>
    </lineage>
</organism>
<feature type="transmembrane region" description="Helical" evidence="9">
    <location>
        <begin position="136"/>
        <end position="156"/>
    </location>
</feature>
<accession>A0A7X8YHW7</accession>
<evidence type="ECO:0000256" key="3">
    <source>
        <dbReference type="ARBA" id="ARBA00022448"/>
    </source>
</evidence>
<sequence length="448" mass="48289">MRDKHGLLSAPIAKTLRTLTTPMVFGMVAILLFNLVDTFFISMLGTDALAAASFTFPITFALNCITMGVGVGLSTSIGHTLGQGDTRRAAQLTIHGILLALLLVTFAAQVLLLGLAPLFTLMGAEPNLLPLIHDYLVIWLIAIPLLVVPMTANSAIRATGDTKTPAMIMVIAGLINGVLDPLLIFGIGPFPQWGIQGAAIASAISWAGALIGSTWVLQRRVHLISWPHWRDILPDWRHIMSIATPAAMANLLNPLCGALLMMLLAKQGTEAVAAFGAAQRIESILLLVMMALGSALTPFMAQNLGAKQPQRALAGWFLSMRFALVFQGVIFIMMVPLSVPLSALFSDDLGVRQTLWHYLLIVPASYGCQGIMMLLVSGLNAMVEPLKAFFWSALRLFVFTLPSAWLGSKLAGIEGLFVGMALGNVIGGLLGYRYARRHEKIVLRKQEE</sequence>
<evidence type="ECO:0000313" key="10">
    <source>
        <dbReference type="EMBL" id="NLS14005.1"/>
    </source>
</evidence>
<feature type="transmembrane region" description="Helical" evidence="9">
    <location>
        <begin position="355"/>
        <end position="376"/>
    </location>
</feature>
<name>A0A7X8YHW7_9VIBR</name>
<evidence type="ECO:0000313" key="11">
    <source>
        <dbReference type="Proteomes" id="UP000535589"/>
    </source>
</evidence>
<evidence type="ECO:0000256" key="9">
    <source>
        <dbReference type="SAM" id="Phobius"/>
    </source>
</evidence>
<keyword evidence="7 9" id="KW-0472">Membrane</keyword>
<dbReference type="GO" id="GO:0015297">
    <property type="term" value="F:antiporter activity"/>
    <property type="evidence" value="ECO:0007669"/>
    <property type="project" value="InterPro"/>
</dbReference>
<gene>
    <name evidence="10" type="ORF">HGP28_14015</name>
</gene>
<dbReference type="PANTHER" id="PTHR43549">
    <property type="entry name" value="MULTIDRUG RESISTANCE PROTEIN YPNP-RELATED"/>
    <property type="match status" value="1"/>
</dbReference>
<keyword evidence="3" id="KW-0813">Transport</keyword>
<evidence type="ECO:0000256" key="4">
    <source>
        <dbReference type="ARBA" id="ARBA00022475"/>
    </source>
</evidence>
<dbReference type="InterPro" id="IPR052031">
    <property type="entry name" value="Membrane_Transporter-Flippase"/>
</dbReference>
<feature type="transmembrane region" description="Helical" evidence="9">
    <location>
        <begin position="313"/>
        <end position="335"/>
    </location>
</feature>
<keyword evidence="5 9" id="KW-0812">Transmembrane</keyword>
<keyword evidence="11" id="KW-1185">Reference proteome</keyword>
<feature type="transmembrane region" description="Helical" evidence="9">
    <location>
        <begin position="388"/>
        <end position="407"/>
    </location>
</feature>
<dbReference type="AlphaFoldDB" id="A0A7X8YHW7"/>
<comment type="caution">
    <text evidence="10">The sequence shown here is derived from an EMBL/GenBank/DDBJ whole genome shotgun (WGS) entry which is preliminary data.</text>
</comment>
<feature type="transmembrane region" description="Helical" evidence="9">
    <location>
        <begin position="168"/>
        <end position="187"/>
    </location>
</feature>
<dbReference type="PIRSF" id="PIRSF006603">
    <property type="entry name" value="DinF"/>
    <property type="match status" value="1"/>
</dbReference>